<proteinExistence type="predicted"/>
<dbReference type="GO" id="GO:0009617">
    <property type="term" value="P:response to bacterium"/>
    <property type="evidence" value="ECO:0007669"/>
    <property type="project" value="TreeGrafter"/>
</dbReference>
<keyword evidence="3" id="KW-0732">Signal</keyword>
<dbReference type="EMBL" id="VHII01000010">
    <property type="protein sequence ID" value="KAF1384996.1"/>
    <property type="molecule type" value="Genomic_DNA"/>
</dbReference>
<dbReference type="PROSITE" id="PS50835">
    <property type="entry name" value="IG_LIKE"/>
    <property type="match status" value="1"/>
</dbReference>
<sequence>MTFSKGIFLRIKGPEPDITAVNLEFPSVPVGPGDSVTLQCLVLSGSENKTCPEEHSVFWFRAGSDKSHPSLIYAQGNNNDACEKSPKALSPQKCFYSFSKNVSSSDAGTYYCAVATCGEILFGNGIKLDSEGTSVWLQKANTIIFLLCAVSAISLIVIAFLIHAIKRNNAAFGVIKHSGGQKIPQREEYTCIYSAVVFTVMKTGSGAIKDSKAAERQRSYAAVKAFGLD</sequence>
<evidence type="ECO:0000256" key="6">
    <source>
        <dbReference type="ARBA" id="ARBA00023157"/>
    </source>
</evidence>
<dbReference type="Proteomes" id="UP000465112">
    <property type="component" value="Chromosome 10"/>
</dbReference>
<reference evidence="10 11" key="1">
    <citation type="submission" date="2019-06" db="EMBL/GenBank/DDBJ databases">
        <title>A chromosome-scale genome assembly of the European perch, Perca fluviatilis.</title>
        <authorList>
            <person name="Roques C."/>
            <person name="Zahm M."/>
            <person name="Cabau C."/>
            <person name="Klopp C."/>
            <person name="Bouchez O."/>
            <person name="Donnadieu C."/>
            <person name="Kuhl H."/>
            <person name="Gislard M."/>
            <person name="Guendouz S."/>
            <person name="Journot L."/>
            <person name="Haffray P."/>
            <person name="Bestin A."/>
            <person name="Morvezen R."/>
            <person name="Feron R."/>
            <person name="Wen M."/>
            <person name="Jouanno E."/>
            <person name="Herpin A."/>
            <person name="Schartl M."/>
            <person name="Postlethwait J."/>
            <person name="Schaerlinger B."/>
            <person name="Chardard D."/>
            <person name="Lecocq T."/>
            <person name="Poncet C."/>
            <person name="Jaffrelo L."/>
            <person name="Lampietro C."/>
            <person name="Guiguen Y."/>
        </authorList>
    </citation>
    <scope>NUCLEOTIDE SEQUENCE [LARGE SCALE GENOMIC DNA]</scope>
    <source>
        <tissue evidence="10">Blood</tissue>
    </source>
</reference>
<protein>
    <recommendedName>
        <fullName evidence="9">Ig-like domain-containing protein</fullName>
    </recommendedName>
</protein>
<feature type="transmembrane region" description="Helical" evidence="8">
    <location>
        <begin position="143"/>
        <end position="162"/>
    </location>
</feature>
<keyword evidence="11" id="KW-1185">Reference proteome</keyword>
<evidence type="ECO:0000256" key="8">
    <source>
        <dbReference type="SAM" id="Phobius"/>
    </source>
</evidence>
<evidence type="ECO:0000256" key="2">
    <source>
        <dbReference type="ARBA" id="ARBA00022475"/>
    </source>
</evidence>
<dbReference type="InterPro" id="IPR052051">
    <property type="entry name" value="TCR_complex_component"/>
</dbReference>
<dbReference type="PANTHER" id="PTHR19433">
    <property type="entry name" value="T-CELL RECEPTOR ALPHA CHAIN V REGION-RELATED"/>
    <property type="match status" value="1"/>
</dbReference>
<evidence type="ECO:0000256" key="4">
    <source>
        <dbReference type="ARBA" id="ARBA00022859"/>
    </source>
</evidence>
<keyword evidence="7" id="KW-0325">Glycoprotein</keyword>
<keyword evidence="5 8" id="KW-0472">Membrane</keyword>
<keyword evidence="4" id="KW-0391">Immunity</keyword>
<keyword evidence="2" id="KW-1003">Cell membrane</keyword>
<evidence type="ECO:0000313" key="11">
    <source>
        <dbReference type="Proteomes" id="UP000465112"/>
    </source>
</evidence>
<dbReference type="InterPro" id="IPR013783">
    <property type="entry name" value="Ig-like_fold"/>
</dbReference>
<dbReference type="Gene3D" id="2.60.40.10">
    <property type="entry name" value="Immunoglobulins"/>
    <property type="match status" value="1"/>
</dbReference>
<dbReference type="GO" id="GO:0002376">
    <property type="term" value="P:immune system process"/>
    <property type="evidence" value="ECO:0007669"/>
    <property type="project" value="UniProtKB-KW"/>
</dbReference>
<dbReference type="PANTHER" id="PTHR19433:SF133">
    <property type="entry name" value="IMMUNE-TYPE RECEPTOR 5 PRECURSOR-RELATED"/>
    <property type="match status" value="1"/>
</dbReference>
<name>A0A6A5ESB5_PERFL</name>
<dbReference type="AlphaFoldDB" id="A0A6A5ESB5"/>
<accession>A0A6A5ESB5</accession>
<keyword evidence="6" id="KW-1015">Disulfide bond</keyword>
<dbReference type="InterPro" id="IPR013106">
    <property type="entry name" value="Ig_V-set"/>
</dbReference>
<dbReference type="SMART" id="SM00409">
    <property type="entry name" value="IG"/>
    <property type="match status" value="1"/>
</dbReference>
<comment type="subcellular location">
    <subcellularLocation>
        <location evidence="1">Cell membrane</location>
    </subcellularLocation>
</comment>
<feature type="domain" description="Ig-like" evidence="9">
    <location>
        <begin position="16"/>
        <end position="114"/>
    </location>
</feature>
<evidence type="ECO:0000256" key="7">
    <source>
        <dbReference type="ARBA" id="ARBA00023180"/>
    </source>
</evidence>
<dbReference type="SUPFAM" id="SSF48726">
    <property type="entry name" value="Immunoglobulin"/>
    <property type="match status" value="1"/>
</dbReference>
<evidence type="ECO:0000259" key="9">
    <source>
        <dbReference type="PROSITE" id="PS50835"/>
    </source>
</evidence>
<dbReference type="Pfam" id="PF07686">
    <property type="entry name" value="V-set"/>
    <property type="match status" value="1"/>
</dbReference>
<gene>
    <name evidence="10" type="ORF">PFLUV_G00126020</name>
</gene>
<dbReference type="InterPro" id="IPR007110">
    <property type="entry name" value="Ig-like_dom"/>
</dbReference>
<evidence type="ECO:0000256" key="1">
    <source>
        <dbReference type="ARBA" id="ARBA00004236"/>
    </source>
</evidence>
<dbReference type="CDD" id="cd00099">
    <property type="entry name" value="IgV"/>
    <property type="match status" value="1"/>
</dbReference>
<organism evidence="10 11">
    <name type="scientific">Perca fluviatilis</name>
    <name type="common">European perch</name>
    <dbReference type="NCBI Taxonomy" id="8168"/>
    <lineage>
        <taxon>Eukaryota</taxon>
        <taxon>Metazoa</taxon>
        <taxon>Chordata</taxon>
        <taxon>Craniata</taxon>
        <taxon>Vertebrata</taxon>
        <taxon>Euteleostomi</taxon>
        <taxon>Actinopterygii</taxon>
        <taxon>Neopterygii</taxon>
        <taxon>Teleostei</taxon>
        <taxon>Neoteleostei</taxon>
        <taxon>Acanthomorphata</taxon>
        <taxon>Eupercaria</taxon>
        <taxon>Perciformes</taxon>
        <taxon>Percoidei</taxon>
        <taxon>Percidae</taxon>
        <taxon>Percinae</taxon>
        <taxon>Perca</taxon>
    </lineage>
</organism>
<evidence type="ECO:0000256" key="3">
    <source>
        <dbReference type="ARBA" id="ARBA00022729"/>
    </source>
</evidence>
<dbReference type="GO" id="GO:0005886">
    <property type="term" value="C:plasma membrane"/>
    <property type="evidence" value="ECO:0007669"/>
    <property type="project" value="UniProtKB-SubCell"/>
</dbReference>
<evidence type="ECO:0000256" key="5">
    <source>
        <dbReference type="ARBA" id="ARBA00023136"/>
    </source>
</evidence>
<keyword evidence="8" id="KW-1133">Transmembrane helix</keyword>
<comment type="caution">
    <text evidence="10">The sequence shown here is derived from an EMBL/GenBank/DDBJ whole genome shotgun (WGS) entry which is preliminary data.</text>
</comment>
<dbReference type="InterPro" id="IPR036179">
    <property type="entry name" value="Ig-like_dom_sf"/>
</dbReference>
<dbReference type="InterPro" id="IPR003599">
    <property type="entry name" value="Ig_sub"/>
</dbReference>
<keyword evidence="8" id="KW-0812">Transmembrane</keyword>
<evidence type="ECO:0000313" key="10">
    <source>
        <dbReference type="EMBL" id="KAF1384996.1"/>
    </source>
</evidence>